<dbReference type="NCBIfam" id="NF040586">
    <property type="entry name" value="FxSxx_TPR"/>
    <property type="match status" value="1"/>
</dbReference>
<dbReference type="SMART" id="SM00028">
    <property type="entry name" value="TPR"/>
    <property type="match status" value="8"/>
</dbReference>
<dbReference type="SUPFAM" id="SSF52540">
    <property type="entry name" value="P-loop containing nucleoside triphosphate hydrolases"/>
    <property type="match status" value="1"/>
</dbReference>
<accession>A0AAD7HNE2</accession>
<evidence type="ECO:0000313" key="3">
    <source>
        <dbReference type="Proteomes" id="UP001215280"/>
    </source>
</evidence>
<name>A0AAD7HNE2_9AGAR</name>
<evidence type="ECO:0000259" key="1">
    <source>
        <dbReference type="Pfam" id="PF25000"/>
    </source>
</evidence>
<organism evidence="2 3">
    <name type="scientific">Mycena maculata</name>
    <dbReference type="NCBI Taxonomy" id="230809"/>
    <lineage>
        <taxon>Eukaryota</taxon>
        <taxon>Fungi</taxon>
        <taxon>Dikarya</taxon>
        <taxon>Basidiomycota</taxon>
        <taxon>Agaricomycotina</taxon>
        <taxon>Agaricomycetes</taxon>
        <taxon>Agaricomycetidae</taxon>
        <taxon>Agaricales</taxon>
        <taxon>Marasmiineae</taxon>
        <taxon>Mycenaceae</taxon>
        <taxon>Mycena</taxon>
    </lineage>
</organism>
<dbReference type="Pfam" id="PF13374">
    <property type="entry name" value="TPR_10"/>
    <property type="match status" value="8"/>
</dbReference>
<sequence>MTAFGMVVTLLETVQKVKENRDNLKEVCVSASEIVQHVNSAIAFHGDAMAERFKDLCGELCKFLEDIQQRVAKWDRKRTGFKGRLREVLKADNMGTEFLGYKERIKELRANFMMVGMIDANVGITKVDKRVTSIDEKLSALTLSGGVFNRAVLPLKECPPPSPIFHGRRNVLDQMHTYFAQNLGHRHVYVLYGLGGAGKTQTALKFIQENSQRFSQVFFIDTTTLGTIHLSFQSLAAATHAGTTTEDALQWLIGQQTEWLLLLNNADDVDINLQQFIPHCTHGNIIITTRNPELCVHANGPDSQHRLSDMEEADAIELLLRAGRYESTPENMQVASNIVQTLHNFPLAVVQAGAFIYKHQCLKHYLDMYRTNKTRLLKERPAQTHDDYAWTVYTTWQISFDHLSKPAAQLLQLCSFLHHEGITESIFSNAAICDWTDLGEVGLTAEDVKDAQEFLAKFTTPSGVWDRFLFTELTAELRGYSLIELDLQEETYSMHPLVQDWTQSSLTDGHHDCMCIVAIIGMSVPQGEQLEDYQFQIQLLPHVDSLLSNPTAKKSALKFQFTFGCLYQVGGRPAEAEALLSKYATKVREQLGVDHLDALRAMSMLAMAYRDLGQSQEAADLYTMVLEKRKRILGEEHRDTLITMGNLAALYSNLGKSQEAAELKTIVLEKRKKLLGEEHPDTLSAMGNLASSYHDLGQSQEAAELNTMVFEKRKKLLGEEHPNTLNAMANLARSYNDIGRLREAADLEAMVLEKRKKLLGEEHPDTLFSMGNLARSYNNLGRSKEAADLETMVLEKRKTLLGEEHPDTLLAMGNLAVSYHDLGRLQEAADLEAMVLEKRKKLLGEEHPNSLLAMANLAASYGSLGRVKEAADLETIVLEKRKKLLGEEHPDTLFSMGNLAGSYHNLGRSKEAADLETMVLEKRKTLLGEEHPDTLLAMGNLASSYNNLGQSKEAADLEAIVLEKRKKILGEEHPRTLLAMANLAVSYRNLGRLKEAADLEAMVLEKRKRLLGEGHPDTLLAMGNLARSYSALGRLREAADLETIVLEKRKQILGENHPHTLQTMANLAALYGDLGRSTDAAELETMILGEAGGW</sequence>
<comment type="caution">
    <text evidence="2">The sequence shown here is derived from an EMBL/GenBank/DDBJ whole genome shotgun (WGS) entry which is preliminary data.</text>
</comment>
<dbReference type="Gene3D" id="1.25.40.10">
    <property type="entry name" value="Tetratricopeptide repeat domain"/>
    <property type="match status" value="3"/>
</dbReference>
<feature type="domain" description="DUF7779" evidence="1">
    <location>
        <begin position="399"/>
        <end position="508"/>
    </location>
</feature>
<dbReference type="GO" id="GO:0043531">
    <property type="term" value="F:ADP binding"/>
    <property type="evidence" value="ECO:0007669"/>
    <property type="project" value="InterPro"/>
</dbReference>
<dbReference type="Gene3D" id="3.40.50.300">
    <property type="entry name" value="P-loop containing nucleotide triphosphate hydrolases"/>
    <property type="match status" value="1"/>
</dbReference>
<keyword evidence="3" id="KW-1185">Reference proteome</keyword>
<proteinExistence type="predicted"/>
<dbReference type="CDD" id="cd21037">
    <property type="entry name" value="MLKL_NTD"/>
    <property type="match status" value="1"/>
</dbReference>
<dbReference type="Pfam" id="PF25000">
    <property type="entry name" value="DUF7779"/>
    <property type="match status" value="1"/>
</dbReference>
<dbReference type="EMBL" id="JARJLG010000237">
    <property type="protein sequence ID" value="KAJ7724562.1"/>
    <property type="molecule type" value="Genomic_DNA"/>
</dbReference>
<dbReference type="PANTHER" id="PTHR46082:SF6">
    <property type="entry name" value="AAA+ ATPASE DOMAIN-CONTAINING PROTEIN-RELATED"/>
    <property type="match status" value="1"/>
</dbReference>
<dbReference type="InterPro" id="IPR027417">
    <property type="entry name" value="P-loop_NTPase"/>
</dbReference>
<dbReference type="InterPro" id="IPR059179">
    <property type="entry name" value="MLKL-like_MCAfunc"/>
</dbReference>
<dbReference type="InterPro" id="IPR053137">
    <property type="entry name" value="NLR-like"/>
</dbReference>
<protein>
    <recommendedName>
        <fullName evidence="1">DUF7779 domain-containing protein</fullName>
    </recommendedName>
</protein>
<dbReference type="SUPFAM" id="SSF48452">
    <property type="entry name" value="TPR-like"/>
    <property type="match status" value="4"/>
</dbReference>
<dbReference type="Proteomes" id="UP001215280">
    <property type="component" value="Unassembled WGS sequence"/>
</dbReference>
<dbReference type="AlphaFoldDB" id="A0AAD7HNE2"/>
<dbReference type="InterPro" id="IPR019734">
    <property type="entry name" value="TPR_rpt"/>
</dbReference>
<gene>
    <name evidence="2" type="ORF">DFH07DRAFT_931688</name>
</gene>
<dbReference type="InterPro" id="IPR011990">
    <property type="entry name" value="TPR-like_helical_dom_sf"/>
</dbReference>
<dbReference type="InterPro" id="IPR056681">
    <property type="entry name" value="DUF7779"/>
</dbReference>
<dbReference type="Pfam" id="PF13424">
    <property type="entry name" value="TPR_12"/>
    <property type="match status" value="2"/>
</dbReference>
<dbReference type="PANTHER" id="PTHR46082">
    <property type="entry name" value="ATP/GTP-BINDING PROTEIN-RELATED"/>
    <property type="match status" value="1"/>
</dbReference>
<evidence type="ECO:0000313" key="2">
    <source>
        <dbReference type="EMBL" id="KAJ7724562.1"/>
    </source>
</evidence>
<reference evidence="2" key="1">
    <citation type="submission" date="2023-03" db="EMBL/GenBank/DDBJ databases">
        <title>Massive genome expansion in bonnet fungi (Mycena s.s.) driven by repeated elements and novel gene families across ecological guilds.</title>
        <authorList>
            <consortium name="Lawrence Berkeley National Laboratory"/>
            <person name="Harder C.B."/>
            <person name="Miyauchi S."/>
            <person name="Viragh M."/>
            <person name="Kuo A."/>
            <person name="Thoen E."/>
            <person name="Andreopoulos B."/>
            <person name="Lu D."/>
            <person name="Skrede I."/>
            <person name="Drula E."/>
            <person name="Henrissat B."/>
            <person name="Morin E."/>
            <person name="Kohler A."/>
            <person name="Barry K."/>
            <person name="LaButti K."/>
            <person name="Morin E."/>
            <person name="Salamov A."/>
            <person name="Lipzen A."/>
            <person name="Mereny Z."/>
            <person name="Hegedus B."/>
            <person name="Baldrian P."/>
            <person name="Stursova M."/>
            <person name="Weitz H."/>
            <person name="Taylor A."/>
            <person name="Grigoriev I.V."/>
            <person name="Nagy L.G."/>
            <person name="Martin F."/>
            <person name="Kauserud H."/>
        </authorList>
    </citation>
    <scope>NUCLEOTIDE SEQUENCE</scope>
    <source>
        <strain evidence="2">CBHHK188m</strain>
    </source>
</reference>